<reference evidence="1 2" key="1">
    <citation type="submission" date="2017-11" db="EMBL/GenBank/DDBJ databases">
        <authorList>
            <person name="Han C.G."/>
        </authorList>
    </citation>
    <scope>NUCLEOTIDE SEQUENCE [LARGE SCALE GENOMIC DNA]</scope>
    <source>
        <strain evidence="1 2">A10</strain>
    </source>
</reference>
<proteinExistence type="predicted"/>
<dbReference type="AlphaFoldDB" id="A0A2J5QBY5"/>
<name>A0A2J5QBY5_9ENTR</name>
<evidence type="ECO:0000313" key="1">
    <source>
        <dbReference type="EMBL" id="PLO75490.1"/>
    </source>
</evidence>
<evidence type="ECO:0000313" key="2">
    <source>
        <dbReference type="Proteomes" id="UP000234667"/>
    </source>
</evidence>
<reference evidence="1 2" key="2">
    <citation type="submission" date="2018-01" db="EMBL/GenBank/DDBJ databases">
        <title>Genomic study of Klebsiella pneumoniae.</title>
        <authorList>
            <person name="Yang Y."/>
            <person name="Bicalho R."/>
        </authorList>
    </citation>
    <scope>NUCLEOTIDE SEQUENCE [LARGE SCALE GENOMIC DNA]</scope>
    <source>
        <strain evidence="1 2">A10</strain>
    </source>
</reference>
<dbReference type="Proteomes" id="UP000234667">
    <property type="component" value="Unassembled WGS sequence"/>
</dbReference>
<sequence>MTSSCQSTERSTTCLFSQDFNSFIPACLRGRAGKTLCRANRPIISEVCMMSGCIYTPQEISSFCQLKSDFFWSEPPTQCRNVLKPDLTSRVFLRPQYPIVWRIQAFSAVKSLNVPFSAILTRRLSSCQRRNVASIALTKLSNVSERSTKRNDTDRRTSNALSVVQDPMTSVNSMRLTSRLPHMTARHSH</sequence>
<organism evidence="1 2">
    <name type="scientific">Klebsiella michiganensis</name>
    <dbReference type="NCBI Taxonomy" id="1134687"/>
    <lineage>
        <taxon>Bacteria</taxon>
        <taxon>Pseudomonadati</taxon>
        <taxon>Pseudomonadota</taxon>
        <taxon>Gammaproteobacteria</taxon>
        <taxon>Enterobacterales</taxon>
        <taxon>Enterobacteriaceae</taxon>
        <taxon>Klebsiella/Raoultella group</taxon>
        <taxon>Klebsiella</taxon>
    </lineage>
</organism>
<dbReference type="EMBL" id="PIDR01000006">
    <property type="protein sequence ID" value="PLO75490.1"/>
    <property type="molecule type" value="Genomic_DNA"/>
</dbReference>
<comment type="caution">
    <text evidence="1">The sequence shown here is derived from an EMBL/GenBank/DDBJ whole genome shotgun (WGS) entry which is preliminary data.</text>
</comment>
<protein>
    <submittedName>
        <fullName evidence="1">Uncharacterized protein</fullName>
    </submittedName>
</protein>
<accession>A0A2J5QBY5</accession>
<gene>
    <name evidence="1" type="ORF">CWN49_01010</name>
</gene>